<comment type="caution">
    <text evidence="1">The sequence shown here is derived from an EMBL/GenBank/DDBJ whole genome shotgun (WGS) entry which is preliminary data.</text>
</comment>
<keyword evidence="2" id="KW-1185">Reference proteome</keyword>
<dbReference type="Proteomes" id="UP000798488">
    <property type="component" value="Unassembled WGS sequence"/>
</dbReference>
<evidence type="ECO:0000313" key="1">
    <source>
        <dbReference type="EMBL" id="KAF1085945.1"/>
    </source>
</evidence>
<dbReference type="AlphaFoldDB" id="A0A9D3AWV5"/>
<protein>
    <submittedName>
        <fullName evidence="1">Uncharacterized protein</fullName>
    </submittedName>
</protein>
<name>A0A9D3AWV5_9FIRM</name>
<dbReference type="EMBL" id="LSRS01000002">
    <property type="protein sequence ID" value="KAF1085945.1"/>
    <property type="molecule type" value="Genomic_DNA"/>
</dbReference>
<proteinExistence type="predicted"/>
<accession>A0A9D3AWV5</accession>
<sequence length="33" mass="3566">MGTKINKKNGVALENVKSEPVGRNDSGSDFILF</sequence>
<organism evidence="1 2">
    <name type="scientific">Sporotomaculum syntrophicum</name>
    <dbReference type="NCBI Taxonomy" id="182264"/>
    <lineage>
        <taxon>Bacteria</taxon>
        <taxon>Bacillati</taxon>
        <taxon>Bacillota</taxon>
        <taxon>Clostridia</taxon>
        <taxon>Eubacteriales</taxon>
        <taxon>Desulfallaceae</taxon>
        <taxon>Sporotomaculum</taxon>
    </lineage>
</organism>
<gene>
    <name evidence="1" type="ORF">SPSYN_00682</name>
</gene>
<reference evidence="1" key="1">
    <citation type="submission" date="2016-02" db="EMBL/GenBank/DDBJ databases">
        <title>Draft Genome Sequence of Sporotomaculum syntrophicum Strain FB, a Syntrophic Benzoate Degrader.</title>
        <authorList>
            <person name="Nobu M.K."/>
            <person name="Narihiro T."/>
            <person name="Qiu Y.-L."/>
            <person name="Ohashi A."/>
            <person name="Liu W.-T."/>
            <person name="Yuji S."/>
        </authorList>
    </citation>
    <scope>NUCLEOTIDE SEQUENCE</scope>
    <source>
        <strain evidence="1">FB</strain>
    </source>
</reference>
<evidence type="ECO:0000313" key="2">
    <source>
        <dbReference type="Proteomes" id="UP000798488"/>
    </source>
</evidence>